<keyword evidence="6" id="KW-1185">Reference proteome</keyword>
<dbReference type="Pfam" id="PF12802">
    <property type="entry name" value="MarR_2"/>
    <property type="match status" value="1"/>
</dbReference>
<dbReference type="PROSITE" id="PS01117">
    <property type="entry name" value="HTH_MARR_1"/>
    <property type="match status" value="1"/>
</dbReference>
<dbReference type="InterPro" id="IPR000835">
    <property type="entry name" value="HTH_MarR-typ"/>
</dbReference>
<dbReference type="Proteomes" id="UP000655366">
    <property type="component" value="Unassembled WGS sequence"/>
</dbReference>
<keyword evidence="2" id="KW-0238">DNA-binding</keyword>
<dbReference type="AlphaFoldDB" id="A0A931CJ66"/>
<dbReference type="SMART" id="SM00347">
    <property type="entry name" value="HTH_MARR"/>
    <property type="match status" value="1"/>
</dbReference>
<dbReference type="InterPro" id="IPR052526">
    <property type="entry name" value="HTH-type_Bedaq_tolerance"/>
</dbReference>
<dbReference type="InterPro" id="IPR036388">
    <property type="entry name" value="WH-like_DNA-bd_sf"/>
</dbReference>
<feature type="domain" description="HTH marR-type" evidence="4">
    <location>
        <begin position="37"/>
        <end position="168"/>
    </location>
</feature>
<evidence type="ECO:0000313" key="5">
    <source>
        <dbReference type="EMBL" id="MBG0739308.1"/>
    </source>
</evidence>
<dbReference type="GO" id="GO:0003677">
    <property type="term" value="F:DNA binding"/>
    <property type="evidence" value="ECO:0007669"/>
    <property type="project" value="UniProtKB-KW"/>
</dbReference>
<dbReference type="PANTHER" id="PTHR39515">
    <property type="entry name" value="CONSERVED PROTEIN"/>
    <property type="match status" value="1"/>
</dbReference>
<dbReference type="InterPro" id="IPR023187">
    <property type="entry name" value="Tscrpt_reg_MarR-type_CS"/>
</dbReference>
<dbReference type="SUPFAM" id="SSF46785">
    <property type="entry name" value="Winged helix' DNA-binding domain"/>
    <property type="match status" value="1"/>
</dbReference>
<accession>A0A931CJ66</accession>
<comment type="caution">
    <text evidence="5">The sequence shown here is derived from an EMBL/GenBank/DDBJ whole genome shotgun (WGS) entry which is preliminary data.</text>
</comment>
<dbReference type="Gene3D" id="1.10.10.10">
    <property type="entry name" value="Winged helix-like DNA-binding domain superfamily/Winged helix DNA-binding domain"/>
    <property type="match status" value="1"/>
</dbReference>
<keyword evidence="3" id="KW-0804">Transcription</keyword>
<organism evidence="5 6">
    <name type="scientific">Arthrobacter terrae</name>
    <dbReference type="NCBI Taxonomy" id="2935737"/>
    <lineage>
        <taxon>Bacteria</taxon>
        <taxon>Bacillati</taxon>
        <taxon>Actinomycetota</taxon>
        <taxon>Actinomycetes</taxon>
        <taxon>Micrococcales</taxon>
        <taxon>Micrococcaceae</taxon>
        <taxon>Arthrobacter</taxon>
    </lineage>
</organism>
<reference evidence="5 6" key="1">
    <citation type="submission" date="2020-11" db="EMBL/GenBank/DDBJ databases">
        <title>Arthrobacter antarcticus sp. nov., isolated from Antarctic Soil.</title>
        <authorList>
            <person name="Li J."/>
        </authorList>
    </citation>
    <scope>NUCLEOTIDE SEQUENCE [LARGE SCALE GENOMIC DNA]</scope>
    <source>
        <strain evidence="5 6">Z1-20</strain>
    </source>
</reference>
<evidence type="ECO:0000313" key="6">
    <source>
        <dbReference type="Proteomes" id="UP000655366"/>
    </source>
</evidence>
<keyword evidence="1" id="KW-0805">Transcription regulation</keyword>
<evidence type="ECO:0000256" key="3">
    <source>
        <dbReference type="ARBA" id="ARBA00023163"/>
    </source>
</evidence>
<dbReference type="PROSITE" id="PS50995">
    <property type="entry name" value="HTH_MARR_2"/>
    <property type="match status" value="1"/>
</dbReference>
<sequence>MTASASGPHPNAAAVPADVLQTQAIAEAGDDDAVDAVERQLTLLWRRARSISLNLSRSVHPELEPAAYGLLTILVREGSMRLTDLAACIGVGKPSVSRQVAFLETIGLVRKEADPLDGRSQAILLTERGAERMRAVHAARKEAFRSQLQHWSRGQLLDLAELMSKLNDDYGQDFPVRLAKDARKEAAGEPQEPH</sequence>
<gene>
    <name evidence="5" type="ORF">IV500_07885</name>
</gene>
<proteinExistence type="predicted"/>
<evidence type="ECO:0000256" key="2">
    <source>
        <dbReference type="ARBA" id="ARBA00023125"/>
    </source>
</evidence>
<evidence type="ECO:0000256" key="1">
    <source>
        <dbReference type="ARBA" id="ARBA00023015"/>
    </source>
</evidence>
<dbReference type="RefSeq" id="WP_196396249.1">
    <property type="nucleotide sequence ID" value="NZ_JADNYM010000008.1"/>
</dbReference>
<dbReference type="EMBL" id="JADNYM010000008">
    <property type="protein sequence ID" value="MBG0739308.1"/>
    <property type="molecule type" value="Genomic_DNA"/>
</dbReference>
<dbReference type="InterPro" id="IPR036390">
    <property type="entry name" value="WH_DNA-bd_sf"/>
</dbReference>
<name>A0A931CJ66_9MICC</name>
<dbReference type="PANTHER" id="PTHR39515:SF2">
    <property type="entry name" value="HTH-TYPE TRANSCRIPTIONAL REGULATOR RV0880"/>
    <property type="match status" value="1"/>
</dbReference>
<evidence type="ECO:0000259" key="4">
    <source>
        <dbReference type="PROSITE" id="PS50995"/>
    </source>
</evidence>
<dbReference type="GO" id="GO:0003700">
    <property type="term" value="F:DNA-binding transcription factor activity"/>
    <property type="evidence" value="ECO:0007669"/>
    <property type="project" value="InterPro"/>
</dbReference>
<protein>
    <submittedName>
        <fullName evidence="5">MarR family transcriptional regulator</fullName>
    </submittedName>
</protein>